<feature type="compositionally biased region" description="Polar residues" evidence="1">
    <location>
        <begin position="17"/>
        <end position="28"/>
    </location>
</feature>
<evidence type="ECO:0000313" key="2">
    <source>
        <dbReference type="EMBL" id="CAD0093138.1"/>
    </source>
</evidence>
<feature type="region of interest" description="Disordered" evidence="1">
    <location>
        <begin position="1"/>
        <end position="29"/>
    </location>
</feature>
<reference evidence="2" key="1">
    <citation type="submission" date="2020-06" db="EMBL/GenBank/DDBJ databases">
        <authorList>
            <person name="Onetto C."/>
        </authorList>
    </citation>
    <scope>NUCLEOTIDE SEQUENCE</scope>
</reference>
<organism evidence="2 3">
    <name type="scientific">Aureobasidium mustum</name>
    <dbReference type="NCBI Taxonomy" id="2773714"/>
    <lineage>
        <taxon>Eukaryota</taxon>
        <taxon>Fungi</taxon>
        <taxon>Dikarya</taxon>
        <taxon>Ascomycota</taxon>
        <taxon>Pezizomycotina</taxon>
        <taxon>Dothideomycetes</taxon>
        <taxon>Dothideomycetidae</taxon>
        <taxon>Dothideales</taxon>
        <taxon>Saccotheciaceae</taxon>
        <taxon>Aureobasidium</taxon>
    </lineage>
</organism>
<sequence>MSTQMKHRGSGVEPKNALQSDFAETSSMDSDERYLTLHRQWKFAESFSASFDALMTTSSNNYAAAMYVIGGIRATFYIGVEAGGPAAYW</sequence>
<accession>A0A9N8PFV1</accession>
<protein>
    <submittedName>
        <fullName evidence="2">Uncharacterized protein</fullName>
    </submittedName>
</protein>
<dbReference type="Proteomes" id="UP000714618">
    <property type="component" value="Unassembled WGS sequence"/>
</dbReference>
<comment type="caution">
    <text evidence="2">The sequence shown here is derived from an EMBL/GenBank/DDBJ whole genome shotgun (WGS) entry which is preliminary data.</text>
</comment>
<name>A0A9N8PFV1_9PEZI</name>
<dbReference type="OrthoDB" id="10326510at2759"/>
<dbReference type="EMBL" id="CAIJEO010000005">
    <property type="protein sequence ID" value="CAD0093138.1"/>
    <property type="molecule type" value="Genomic_DNA"/>
</dbReference>
<keyword evidence="3" id="KW-1185">Reference proteome</keyword>
<evidence type="ECO:0000256" key="1">
    <source>
        <dbReference type="SAM" id="MobiDB-lite"/>
    </source>
</evidence>
<gene>
    <name evidence="2" type="ORF">AWRI4233_LOCUS4056</name>
</gene>
<feature type="non-terminal residue" evidence="2">
    <location>
        <position position="1"/>
    </location>
</feature>
<proteinExistence type="predicted"/>
<dbReference type="AlphaFoldDB" id="A0A9N8PFV1"/>
<evidence type="ECO:0000313" key="3">
    <source>
        <dbReference type="Proteomes" id="UP000714618"/>
    </source>
</evidence>